<proteinExistence type="predicted"/>
<feature type="compositionally biased region" description="Low complexity" evidence="1">
    <location>
        <begin position="1"/>
        <end position="13"/>
    </location>
</feature>
<evidence type="ECO:0000256" key="1">
    <source>
        <dbReference type="SAM" id="MobiDB-lite"/>
    </source>
</evidence>
<organism evidence="2 3">
    <name type="scientific">Streptomyces spongiicola</name>
    <dbReference type="NCBI Taxonomy" id="1690221"/>
    <lineage>
        <taxon>Bacteria</taxon>
        <taxon>Bacillati</taxon>
        <taxon>Actinomycetota</taxon>
        <taxon>Actinomycetes</taxon>
        <taxon>Kitasatosporales</taxon>
        <taxon>Streptomycetaceae</taxon>
        <taxon>Streptomyces</taxon>
    </lineage>
</organism>
<dbReference type="Proteomes" id="UP000265354">
    <property type="component" value="Unassembled WGS sequence"/>
</dbReference>
<protein>
    <submittedName>
        <fullName evidence="2">Uncharacterized protein</fullName>
    </submittedName>
</protein>
<name>A0A388SZE6_9ACTN</name>
<accession>A0A388SZE6</accession>
<evidence type="ECO:0000313" key="3">
    <source>
        <dbReference type="Proteomes" id="UP000265354"/>
    </source>
</evidence>
<feature type="compositionally biased region" description="Gly residues" evidence="1">
    <location>
        <begin position="14"/>
        <end position="30"/>
    </location>
</feature>
<comment type="caution">
    <text evidence="2">The sequence shown here is derived from an EMBL/GenBank/DDBJ whole genome shotgun (WGS) entry which is preliminary data.</text>
</comment>
<evidence type="ECO:0000313" key="2">
    <source>
        <dbReference type="EMBL" id="GBQ01221.1"/>
    </source>
</evidence>
<gene>
    <name evidence="2" type="ORF">SSP531S_26530</name>
</gene>
<feature type="region of interest" description="Disordered" evidence="1">
    <location>
        <begin position="1"/>
        <end position="148"/>
    </location>
</feature>
<dbReference type="EMBL" id="BGZL01000006">
    <property type="protein sequence ID" value="GBQ01221.1"/>
    <property type="molecule type" value="Genomic_DNA"/>
</dbReference>
<feature type="compositionally biased region" description="Polar residues" evidence="1">
    <location>
        <begin position="138"/>
        <end position="148"/>
    </location>
</feature>
<reference evidence="2 3" key="1">
    <citation type="submission" date="2018-07" db="EMBL/GenBank/DDBJ databases">
        <title>Whole Genome Shotgun Sequence of Streptomyces spongiicola strain 531S.</title>
        <authorList>
            <person name="Dohra H."/>
            <person name="Kodani S."/>
        </authorList>
    </citation>
    <scope>NUCLEOTIDE SEQUENCE [LARGE SCALE GENOMIC DNA]</scope>
    <source>
        <strain evidence="2 3">531S</strain>
    </source>
</reference>
<feature type="compositionally biased region" description="Basic residues" evidence="1">
    <location>
        <begin position="100"/>
        <end position="119"/>
    </location>
</feature>
<sequence length="148" mass="15167">MTGPPARRPLPAGAGRGAHTGVLPGTGSGPRRGRRPDHLRTAPQGRRAPRPLRPVGTARPVRIAPAAGGRQQAHRDRPVPGGGGVQRGQAVPVDGVGRGSRPRHRVGRGSRPRRPHHRVGVAALQPPKSSPAGPGTGLPTSSVSTVLV</sequence>
<dbReference type="AlphaFoldDB" id="A0A388SZE6"/>